<gene>
    <name evidence="8" type="primary">tilS</name>
    <name evidence="10" type="ORF">JOC28_000155</name>
</gene>
<evidence type="ECO:0000256" key="5">
    <source>
        <dbReference type="ARBA" id="ARBA00022741"/>
    </source>
</evidence>
<evidence type="ECO:0000256" key="1">
    <source>
        <dbReference type="ARBA" id="ARBA00004496"/>
    </source>
</evidence>
<organism evidence="10 11">
    <name type="scientific">Streptococcus loxodontisalivarius</name>
    <dbReference type="NCBI Taxonomy" id="1349415"/>
    <lineage>
        <taxon>Bacteria</taxon>
        <taxon>Bacillati</taxon>
        <taxon>Bacillota</taxon>
        <taxon>Bacilli</taxon>
        <taxon>Lactobacillales</taxon>
        <taxon>Streptococcaceae</taxon>
        <taxon>Streptococcus</taxon>
    </lineage>
</organism>
<dbReference type="InterPro" id="IPR011063">
    <property type="entry name" value="TilS/TtcA_N"/>
</dbReference>
<keyword evidence="5" id="KW-0547">Nucleotide-binding</keyword>
<feature type="domain" description="Lysidine-tRNA(Ile) synthetase C-terminal" evidence="9">
    <location>
        <begin position="344"/>
        <end position="416"/>
    </location>
</feature>
<dbReference type="PANTHER" id="PTHR43033">
    <property type="entry name" value="TRNA(ILE)-LYSIDINE SYNTHASE-RELATED"/>
    <property type="match status" value="1"/>
</dbReference>
<dbReference type="NCBIfam" id="TIGR02432">
    <property type="entry name" value="lysidine_TilS_N"/>
    <property type="match status" value="1"/>
</dbReference>
<keyword evidence="4 8" id="KW-0819">tRNA processing</keyword>
<comment type="similarity">
    <text evidence="8">Belongs to the tRNA(Ile)-lysidine synthase family.</text>
</comment>
<evidence type="ECO:0000313" key="10">
    <source>
        <dbReference type="EMBL" id="MBM7641867.1"/>
    </source>
</evidence>
<dbReference type="Gene3D" id="3.40.50.620">
    <property type="entry name" value="HUPs"/>
    <property type="match status" value="1"/>
</dbReference>
<evidence type="ECO:0000256" key="6">
    <source>
        <dbReference type="ARBA" id="ARBA00022840"/>
    </source>
</evidence>
<evidence type="ECO:0000256" key="7">
    <source>
        <dbReference type="ARBA" id="ARBA00048539"/>
    </source>
</evidence>
<dbReference type="Pfam" id="PF01171">
    <property type="entry name" value="ATP_bind_3"/>
    <property type="match status" value="1"/>
</dbReference>
<accession>A0ABS2PPA6</accession>
<comment type="caution">
    <text evidence="10">The sequence shown here is derived from an EMBL/GenBank/DDBJ whole genome shotgun (WGS) entry which is preliminary data.</text>
</comment>
<evidence type="ECO:0000256" key="3">
    <source>
        <dbReference type="ARBA" id="ARBA00022598"/>
    </source>
</evidence>
<dbReference type="Proteomes" id="UP000697472">
    <property type="component" value="Unassembled WGS sequence"/>
</dbReference>
<dbReference type="GO" id="GO:0032267">
    <property type="term" value="F:tRNA(Ile)-lysidine synthase activity"/>
    <property type="evidence" value="ECO:0007669"/>
    <property type="project" value="UniProtKB-EC"/>
</dbReference>
<dbReference type="InterPro" id="IPR012796">
    <property type="entry name" value="Lysidine-tRNA-synth_C"/>
</dbReference>
<dbReference type="HAMAP" id="MF_01161">
    <property type="entry name" value="tRNA_Ile_lys_synt"/>
    <property type="match status" value="1"/>
</dbReference>
<evidence type="ECO:0000313" key="11">
    <source>
        <dbReference type="Proteomes" id="UP000697472"/>
    </source>
</evidence>
<keyword evidence="2 8" id="KW-0963">Cytoplasm</keyword>
<dbReference type="Pfam" id="PF11734">
    <property type="entry name" value="TilS_C"/>
    <property type="match status" value="1"/>
</dbReference>
<evidence type="ECO:0000256" key="2">
    <source>
        <dbReference type="ARBA" id="ARBA00022490"/>
    </source>
</evidence>
<keyword evidence="11" id="KW-1185">Reference proteome</keyword>
<dbReference type="RefSeq" id="WP_205008743.1">
    <property type="nucleotide sequence ID" value="NZ_JAFBEH010000002.1"/>
</dbReference>
<protein>
    <recommendedName>
        <fullName evidence="8">tRNA(Ile)-lysidine synthase</fullName>
        <ecNumber evidence="8">6.3.4.19</ecNumber>
    </recommendedName>
    <alternativeName>
        <fullName evidence="8">tRNA(Ile)-2-lysyl-cytidine synthase</fullName>
    </alternativeName>
    <alternativeName>
        <fullName evidence="8">tRNA(Ile)-lysidine synthetase</fullName>
    </alternativeName>
</protein>
<dbReference type="NCBIfam" id="TIGR02433">
    <property type="entry name" value="lysidine_TilS_C"/>
    <property type="match status" value="1"/>
</dbReference>
<evidence type="ECO:0000256" key="8">
    <source>
        <dbReference type="HAMAP-Rule" id="MF_01161"/>
    </source>
</evidence>
<dbReference type="EMBL" id="JAFBEH010000002">
    <property type="protein sequence ID" value="MBM7641867.1"/>
    <property type="molecule type" value="Genomic_DNA"/>
</dbReference>
<reference evidence="10 11" key="1">
    <citation type="submission" date="2021-01" db="EMBL/GenBank/DDBJ databases">
        <title>Genomic Encyclopedia of Type Strains, Phase IV (KMG-IV): sequencing the most valuable type-strain genomes for metagenomic binning, comparative biology and taxonomic classification.</title>
        <authorList>
            <person name="Goeker M."/>
        </authorList>
    </citation>
    <scope>NUCLEOTIDE SEQUENCE [LARGE SCALE GENOMIC DNA]</scope>
    <source>
        <strain evidence="10 11">DSM 27382</strain>
    </source>
</reference>
<keyword evidence="6" id="KW-0067">ATP-binding</keyword>
<sequence>MTYSSIYQKLKSKQFFVNHQKVLVAVSTGVDSMNLLTFLEHYQAEFAIELGIAHINHHQRPQSDEEEAFIRRWGKEHEIPVYVGHFHDDFSENAARAFRYDFFAQLMSEHAYTALVTAHHKDDQAETVFMRLVRGSHLRHLSAIKEVQDFASGQLIRPFLSLAKTDLPDIFHFEDSSNSSEAYFRNRVRQLYLPQLEEENPQLSNQLVSLANQVSTWQEALLDLTKELEKENLPVFRSHTRPVQTVLLEQYLADFPDLHLTKAQFDQVLHLLLHKSHYQAHLKSGYYLLISDESYSISKISPETDSQERSVMLDYGGSQHFAGYHFSFEDNETEPIVISNQNHIKLRHRQPGDKISLGEGHKKLRRLFIDEKIPLSERSKAVVAEQDGEIIFVLANGRTYLRKGAKNDIMRAKLYIQKEEW</sequence>
<dbReference type="EC" id="6.3.4.19" evidence="8"/>
<dbReference type="PANTHER" id="PTHR43033:SF1">
    <property type="entry name" value="TRNA(ILE)-LYSIDINE SYNTHASE-RELATED"/>
    <property type="match status" value="1"/>
</dbReference>
<name>A0ABS2PPA6_9STRE</name>
<dbReference type="InterPro" id="IPR012795">
    <property type="entry name" value="tRNA_Ile_lys_synt_N"/>
</dbReference>
<dbReference type="SUPFAM" id="SSF52402">
    <property type="entry name" value="Adenine nucleotide alpha hydrolases-like"/>
    <property type="match status" value="1"/>
</dbReference>
<comment type="function">
    <text evidence="8">Ligates lysine onto the cytidine present at position 34 of the AUA codon-specific tRNA(Ile) that contains the anticodon CAU, in an ATP-dependent manner. Cytidine is converted to lysidine, thus changing the amino acid specificity of the tRNA from methionine to isoleucine.</text>
</comment>
<dbReference type="InterPro" id="IPR012094">
    <property type="entry name" value="tRNA_Ile_lys_synt"/>
</dbReference>
<evidence type="ECO:0000256" key="4">
    <source>
        <dbReference type="ARBA" id="ARBA00022694"/>
    </source>
</evidence>
<comment type="caution">
    <text evidence="8">Lacks conserved residue(s) required for the propagation of feature annotation.</text>
</comment>
<comment type="catalytic activity">
    <reaction evidence="7 8">
        <text>cytidine(34) in tRNA(Ile2) + L-lysine + ATP = lysidine(34) in tRNA(Ile2) + AMP + diphosphate + H(+)</text>
        <dbReference type="Rhea" id="RHEA:43744"/>
        <dbReference type="Rhea" id="RHEA-COMP:10625"/>
        <dbReference type="Rhea" id="RHEA-COMP:10670"/>
        <dbReference type="ChEBI" id="CHEBI:15378"/>
        <dbReference type="ChEBI" id="CHEBI:30616"/>
        <dbReference type="ChEBI" id="CHEBI:32551"/>
        <dbReference type="ChEBI" id="CHEBI:33019"/>
        <dbReference type="ChEBI" id="CHEBI:82748"/>
        <dbReference type="ChEBI" id="CHEBI:83665"/>
        <dbReference type="ChEBI" id="CHEBI:456215"/>
        <dbReference type="EC" id="6.3.4.19"/>
    </reaction>
</comment>
<keyword evidence="3 8" id="KW-0436">Ligase</keyword>
<dbReference type="CDD" id="cd01992">
    <property type="entry name" value="TilS_N"/>
    <property type="match status" value="1"/>
</dbReference>
<dbReference type="SUPFAM" id="SSF56037">
    <property type="entry name" value="PheT/TilS domain"/>
    <property type="match status" value="1"/>
</dbReference>
<comment type="subcellular location">
    <subcellularLocation>
        <location evidence="1 8">Cytoplasm</location>
    </subcellularLocation>
</comment>
<evidence type="ECO:0000259" key="9">
    <source>
        <dbReference type="SMART" id="SM00977"/>
    </source>
</evidence>
<dbReference type="SMART" id="SM00977">
    <property type="entry name" value="TilS_C"/>
    <property type="match status" value="1"/>
</dbReference>
<proteinExistence type="inferred from homology"/>
<dbReference type="InterPro" id="IPR014729">
    <property type="entry name" value="Rossmann-like_a/b/a_fold"/>
</dbReference>